<evidence type="ECO:0000256" key="8">
    <source>
        <dbReference type="ARBA" id="ARBA00022989"/>
    </source>
</evidence>
<evidence type="ECO:0000256" key="6">
    <source>
        <dbReference type="ARBA" id="ARBA00022824"/>
    </source>
</evidence>
<evidence type="ECO:0000256" key="14">
    <source>
        <dbReference type="PIRSR" id="PIRSR627057-2"/>
    </source>
</evidence>
<keyword evidence="4 14" id="KW-0479">Metal-binding</keyword>
<name>A0A2H0ZFT9_CANAR</name>
<evidence type="ECO:0000256" key="12">
    <source>
        <dbReference type="ARBA" id="ARBA00060927"/>
    </source>
</evidence>
<dbReference type="Gene3D" id="3.30.2010.10">
    <property type="entry name" value="Metalloproteases ('zincins'), catalytic domain"/>
    <property type="match status" value="1"/>
</dbReference>
<evidence type="ECO:0000259" key="17">
    <source>
        <dbReference type="Pfam" id="PF16491"/>
    </source>
</evidence>
<evidence type="ECO:0000256" key="7">
    <source>
        <dbReference type="ARBA" id="ARBA00022833"/>
    </source>
</evidence>
<reference evidence="18" key="2">
    <citation type="submission" date="2017-11" db="EMBL/GenBank/DDBJ databases">
        <title>Candida auris genome assembly and annotation.</title>
        <authorList>
            <person name="Munoz J.F."/>
            <person name="Gade L.G."/>
            <person name="Chow N.A."/>
            <person name="Litvintseva A.P."/>
            <person name="Loparev V.N."/>
            <person name="Cuomo C.A."/>
        </authorList>
    </citation>
    <scope>NUCLEOTIDE SEQUENCE</scope>
    <source>
        <strain evidence="18">B8441</strain>
    </source>
</reference>
<evidence type="ECO:0000259" key="16">
    <source>
        <dbReference type="Pfam" id="PF01435"/>
    </source>
</evidence>
<feature type="binding site" evidence="14">
    <location>
        <position position="302"/>
    </location>
    <ligand>
        <name>Zn(2+)</name>
        <dbReference type="ChEBI" id="CHEBI:29105"/>
        <note>catalytic</note>
    </ligand>
</feature>
<keyword evidence="9 15" id="KW-0482">Metalloprotease</keyword>
<dbReference type="FunFam" id="3.30.2010.10:FF:000002">
    <property type="entry name" value="CAAX prenyl protease"/>
    <property type="match status" value="1"/>
</dbReference>
<keyword evidence="6 15" id="KW-0256">Endoplasmic reticulum</keyword>
<dbReference type="EMBL" id="CP076753">
    <property type="protein sequence ID" value="QWW25054.1"/>
    <property type="molecule type" value="Genomic_DNA"/>
</dbReference>
<dbReference type="VEuPathDB" id="FungiDB:CJI96_0004597"/>
<protein>
    <recommendedName>
        <fullName evidence="15">CAAX prenyl protease</fullName>
        <ecNumber evidence="15">3.4.24.84</ecNumber>
    </recommendedName>
</protein>
<dbReference type="InterPro" id="IPR027057">
    <property type="entry name" value="CAXX_Prtase_1"/>
</dbReference>
<evidence type="ECO:0000256" key="4">
    <source>
        <dbReference type="ARBA" id="ARBA00022723"/>
    </source>
</evidence>
<evidence type="ECO:0000256" key="2">
    <source>
        <dbReference type="ARBA" id="ARBA00022670"/>
    </source>
</evidence>
<comment type="catalytic activity">
    <reaction evidence="11 15">
        <text>Hydrolyzes the peptide bond -P2-(S-farnesyl or geranylgeranyl)C-P1'-P2'-P3'-COOH where P1' and P2' are amino acids with aliphatic side chains and P3' is any C-terminal residue.</text>
        <dbReference type="EC" id="3.4.24.84"/>
    </reaction>
</comment>
<reference evidence="19" key="3">
    <citation type="submission" date="2021-06" db="EMBL/GenBank/DDBJ databases">
        <title>Candida auris outbreak in lebanese hospital.</title>
        <authorList>
            <person name="Finianos M."/>
        </authorList>
    </citation>
    <scope>NUCLEOTIDE SEQUENCE</scope>
    <source>
        <strain evidence="19">CA7LBN</strain>
    </source>
</reference>
<keyword evidence="10 15" id="KW-0472">Membrane</keyword>
<comment type="similarity">
    <text evidence="12 15">Belongs to the peptidase M48A family.</text>
</comment>
<keyword evidence="2 15" id="KW-0645">Protease</keyword>
<feature type="domain" description="Peptidase M48" evidence="16">
    <location>
        <begin position="232"/>
        <end position="435"/>
    </location>
</feature>
<feature type="active site" evidence="13">
    <location>
        <position position="303"/>
    </location>
</feature>
<dbReference type="CDD" id="cd07343">
    <property type="entry name" value="M48A_Zmpste24p_like"/>
    <property type="match status" value="1"/>
</dbReference>
<feature type="active site" description="Proton donor" evidence="13">
    <location>
        <position position="385"/>
    </location>
</feature>
<dbReference type="Pfam" id="PF16491">
    <property type="entry name" value="Peptidase_M48_N"/>
    <property type="match status" value="1"/>
</dbReference>
<evidence type="ECO:0000256" key="1">
    <source>
        <dbReference type="ARBA" id="ARBA00004477"/>
    </source>
</evidence>
<dbReference type="GO" id="GO:0005789">
    <property type="term" value="C:endoplasmic reticulum membrane"/>
    <property type="evidence" value="ECO:0007669"/>
    <property type="project" value="UniProtKB-SubCell"/>
</dbReference>
<keyword evidence="5 15" id="KW-0378">Hydrolase</keyword>
<reference evidence="18" key="1">
    <citation type="journal article" date="2017" name="Clin. Infect. Dis.">
        <title>Simultaneous emergence of multidrug-resistant Candida auris on 3 continents confirmed by whole-genome sequencing and epidemiological analyses.</title>
        <authorList>
            <person name="Lockhart S.R."/>
            <person name="Etienne K.A."/>
            <person name="Vallabhaneni S."/>
            <person name="Farooqi J."/>
            <person name="Chowdhary A."/>
            <person name="Govender N.P."/>
            <person name="Colombo A.L."/>
            <person name="Calvo B."/>
            <person name="Cuomo C.A."/>
            <person name="Desjardins C.A."/>
            <person name="Berkow E.L."/>
            <person name="Castanheira M."/>
            <person name="Magobo R.E."/>
            <person name="Jabeen K."/>
            <person name="Asghar R.J."/>
            <person name="Meis J.F."/>
            <person name="Jackson B."/>
            <person name="Chiller T."/>
            <person name="Litvintseva A.P."/>
        </authorList>
    </citation>
    <scope>NUCLEOTIDE SEQUENCE [LARGE SCALE GENOMIC DNA]</scope>
    <source>
        <strain evidence="18">B8441</strain>
    </source>
</reference>
<comment type="function">
    <text evidence="15">Proteolytically removes the C-terminal three residues of farnesylated proteins.</text>
</comment>
<dbReference type="VEuPathDB" id="FungiDB:QG37_03790"/>
<dbReference type="InterPro" id="IPR032456">
    <property type="entry name" value="Peptidase_M48_N"/>
</dbReference>
<dbReference type="VEuPathDB" id="FungiDB:CJJ09_004511"/>
<evidence type="ECO:0000256" key="5">
    <source>
        <dbReference type="ARBA" id="ARBA00022801"/>
    </source>
</evidence>
<feature type="transmembrane region" description="Helical" evidence="15">
    <location>
        <begin position="200"/>
        <end position="224"/>
    </location>
</feature>
<keyword evidence="7 14" id="KW-0862">Zinc</keyword>
<comment type="cofactor">
    <cofactor evidence="14 15">
        <name>Zn(2+)</name>
        <dbReference type="ChEBI" id="CHEBI:29105"/>
    </cofactor>
    <text evidence="14 15">Binds 1 zinc ion per subunit.</text>
</comment>
<dbReference type="GO" id="GO:0046872">
    <property type="term" value="F:metal ion binding"/>
    <property type="evidence" value="ECO:0007669"/>
    <property type="project" value="UniProtKB-UniRule"/>
</dbReference>
<gene>
    <name evidence="18" type="ORF">B9J08_004553</name>
    <name evidence="19" type="ORF">CA7LBN_003936</name>
</gene>
<feature type="domain" description="CAAX prenyl protease 1 N-terminal" evidence="17">
    <location>
        <begin position="40"/>
        <end position="229"/>
    </location>
</feature>
<feature type="transmembrane region" description="Helical" evidence="15">
    <location>
        <begin position="14"/>
        <end position="34"/>
    </location>
</feature>
<dbReference type="InterPro" id="IPR001915">
    <property type="entry name" value="Peptidase_M48"/>
</dbReference>
<evidence type="ECO:0000256" key="3">
    <source>
        <dbReference type="ARBA" id="ARBA00022692"/>
    </source>
</evidence>
<organism evidence="18">
    <name type="scientific">Candidozyma auris</name>
    <name type="common">Yeast</name>
    <name type="synonym">Candida auris</name>
    <dbReference type="NCBI Taxonomy" id="498019"/>
    <lineage>
        <taxon>Eukaryota</taxon>
        <taxon>Fungi</taxon>
        <taxon>Dikarya</taxon>
        <taxon>Ascomycota</taxon>
        <taxon>Saccharomycotina</taxon>
        <taxon>Pichiomycetes</taxon>
        <taxon>Metschnikowiaceae</taxon>
        <taxon>Candidozyma</taxon>
    </lineage>
</organism>
<dbReference type="VEuPathDB" id="FungiDB:B9J08_004553"/>
<comment type="caution">
    <text evidence="15">Lacks conserved residue(s) required for the propagation of feature annotation.</text>
</comment>
<dbReference type="AlphaFoldDB" id="A0A2H0ZFT9"/>
<dbReference type="STRING" id="498019.A0A2H0ZFT9"/>
<feature type="binding site" evidence="14">
    <location>
        <position position="381"/>
    </location>
    <ligand>
        <name>Zn(2+)</name>
        <dbReference type="ChEBI" id="CHEBI:29105"/>
        <note>catalytic</note>
    </ligand>
</feature>
<evidence type="ECO:0000256" key="10">
    <source>
        <dbReference type="ARBA" id="ARBA00023136"/>
    </source>
</evidence>
<keyword evidence="8 15" id="KW-1133">Transmembrane helix</keyword>
<evidence type="ECO:0000313" key="18">
    <source>
        <dbReference type="EMBL" id="PIS49530.1"/>
    </source>
</evidence>
<sequence length="461" mass="52767">MFPTLAAILDNPSINYKGVAISFLIGNFTLNAYLNYREYKFHDKKEKTPGVLKNAIDAETFEKSKGYTRDNLKMDMFRQAVSLIRDVARLKCDYYPHFWNVAHAAVRKLSSLPFVGKFLVVNTISQSVMFFALNFTVSTIISWVTSYIHTFHLEERWGFNKYTHAKFAKDKLKEFLVLQVVLAPLVYLFVRILTVFGDSFIFYAMTFALVAELFVQTIIPNFILPFLYKLYPLEEGPLRKEIEALAKKNGFPVSQLLVMEGSVITSHSNAFMVGLPWCKRIVLFDTLIEQSSIPEIVAILGHEIGHWKLNHIPQMIFRDQISHALTFITFSVFAHNESLFRSFGFSQGISPLIALILVSYLTWPIDIVNKLQNNLLIRRNEYQADKFASDLGYTNEIASGLIRLDKKNLTNTTNDWLYALYNVTHPNLVERLTAVGYDPSKAETEEKNFEGSEKIIESVAG</sequence>
<dbReference type="EMBL" id="PEKT02000009">
    <property type="protein sequence ID" value="PIS49530.1"/>
    <property type="molecule type" value="Genomic_DNA"/>
</dbReference>
<feature type="binding site" evidence="14">
    <location>
        <position position="306"/>
    </location>
    <ligand>
        <name>Zn(2+)</name>
        <dbReference type="ChEBI" id="CHEBI:29105"/>
        <note>catalytic</note>
    </ligand>
</feature>
<evidence type="ECO:0000313" key="19">
    <source>
        <dbReference type="EMBL" id="QWW25054.1"/>
    </source>
</evidence>
<feature type="transmembrane region" description="Helical" evidence="15">
    <location>
        <begin position="175"/>
        <end position="194"/>
    </location>
</feature>
<evidence type="ECO:0000256" key="9">
    <source>
        <dbReference type="ARBA" id="ARBA00023049"/>
    </source>
</evidence>
<dbReference type="OMA" id="FALCYMW"/>
<proteinExistence type="inferred from homology"/>
<evidence type="ECO:0000256" key="13">
    <source>
        <dbReference type="PIRSR" id="PIRSR627057-1"/>
    </source>
</evidence>
<dbReference type="VEuPathDB" id="FungiDB:CJJ07_004516"/>
<dbReference type="VEuPathDB" id="FungiDB:CJI97_004899"/>
<dbReference type="Pfam" id="PF01435">
    <property type="entry name" value="Peptidase_M48"/>
    <property type="match status" value="1"/>
</dbReference>
<evidence type="ECO:0000256" key="15">
    <source>
        <dbReference type="RuleBase" id="RU366005"/>
    </source>
</evidence>
<dbReference type="EC" id="3.4.24.84" evidence="15"/>
<dbReference type="GO" id="GO:0004222">
    <property type="term" value="F:metalloendopeptidase activity"/>
    <property type="evidence" value="ECO:0007669"/>
    <property type="project" value="UniProtKB-UniRule"/>
</dbReference>
<keyword evidence="3 15" id="KW-0812">Transmembrane</keyword>
<accession>A0A2H0ZFT9</accession>
<dbReference type="GO" id="GO:0071586">
    <property type="term" value="P:CAAX-box protein processing"/>
    <property type="evidence" value="ECO:0007669"/>
    <property type="project" value="UniProtKB-UniRule"/>
</dbReference>
<evidence type="ECO:0000256" key="11">
    <source>
        <dbReference type="ARBA" id="ARBA00044456"/>
    </source>
</evidence>
<dbReference type="PANTHER" id="PTHR10120">
    <property type="entry name" value="CAAX PRENYL PROTEASE 1"/>
    <property type="match status" value="1"/>
</dbReference>
<dbReference type="Proteomes" id="UP000825438">
    <property type="component" value="Chromosome V"/>
</dbReference>
<comment type="subcellular location">
    <subcellularLocation>
        <location evidence="1 15">Endoplasmic reticulum membrane</location>
        <topology evidence="1 15">Multi-pass membrane protein</topology>
    </subcellularLocation>
</comment>